<reference evidence="1 2" key="1">
    <citation type="submission" date="2020-08" db="EMBL/GenBank/DDBJ databases">
        <title>Genomic Encyclopedia of Type Strains, Phase IV (KMG-IV): sequencing the most valuable type-strain genomes for metagenomic binning, comparative biology and taxonomic classification.</title>
        <authorList>
            <person name="Goeker M."/>
        </authorList>
    </citation>
    <scope>NUCLEOTIDE SEQUENCE [LARGE SCALE GENOMIC DNA]</scope>
    <source>
        <strain evidence="1 2">DSM 26736</strain>
    </source>
</reference>
<proteinExistence type="predicted"/>
<comment type="caution">
    <text evidence="1">The sequence shown here is derived from an EMBL/GenBank/DDBJ whole genome shotgun (WGS) entry which is preliminary data.</text>
</comment>
<evidence type="ECO:0000313" key="1">
    <source>
        <dbReference type="EMBL" id="MBB5711637.1"/>
    </source>
</evidence>
<accession>A0A840YDY5</accession>
<dbReference type="EMBL" id="JACIJF010000009">
    <property type="protein sequence ID" value="MBB5711637.1"/>
    <property type="molecule type" value="Genomic_DNA"/>
</dbReference>
<organism evidence="1 2">
    <name type="scientific">Sphingomonas xinjiangensis</name>
    <dbReference type="NCBI Taxonomy" id="643568"/>
    <lineage>
        <taxon>Bacteria</taxon>
        <taxon>Pseudomonadati</taxon>
        <taxon>Pseudomonadota</taxon>
        <taxon>Alphaproteobacteria</taxon>
        <taxon>Sphingomonadales</taxon>
        <taxon>Sphingomonadaceae</taxon>
        <taxon>Sphingomonas</taxon>
    </lineage>
</organism>
<protein>
    <submittedName>
        <fullName evidence="1">Uncharacterized protein</fullName>
    </submittedName>
</protein>
<dbReference type="AlphaFoldDB" id="A0A840YDY5"/>
<name>A0A840YDY5_9SPHN</name>
<evidence type="ECO:0000313" key="2">
    <source>
        <dbReference type="Proteomes" id="UP000527143"/>
    </source>
</evidence>
<keyword evidence="2" id="KW-1185">Reference proteome</keyword>
<sequence>MEDPSVGVRVPLPAREGLGVGMEKDGLDVRPLPLLAGM</sequence>
<dbReference type="Proteomes" id="UP000527143">
    <property type="component" value="Unassembled WGS sequence"/>
</dbReference>
<gene>
    <name evidence="1" type="ORF">FHT02_002888</name>
</gene>